<dbReference type="InterPro" id="IPR016161">
    <property type="entry name" value="Ald_DH/histidinol_DH"/>
</dbReference>
<dbReference type="AlphaFoldDB" id="D1B7M0"/>
<dbReference type="GO" id="GO:0051287">
    <property type="term" value="F:NAD binding"/>
    <property type="evidence" value="ECO:0007669"/>
    <property type="project" value="InterPro"/>
</dbReference>
<feature type="binding site" evidence="7">
    <location>
        <position position="252"/>
    </location>
    <ligand>
        <name>substrate</name>
    </ligand>
</feature>
<feature type="binding site" evidence="8">
    <location>
        <position position="252"/>
    </location>
    <ligand>
        <name>Zn(2+)</name>
        <dbReference type="ChEBI" id="CHEBI:29105"/>
    </ligand>
</feature>
<feature type="binding site" evidence="8">
    <location>
        <position position="354"/>
    </location>
    <ligand>
        <name>Zn(2+)</name>
        <dbReference type="ChEBI" id="CHEBI:29105"/>
    </ligand>
</feature>
<keyword evidence="4 5" id="KW-0560">Oxidoreductase</keyword>
<name>D1B7M0_THEAS</name>
<dbReference type="PANTHER" id="PTHR21256">
    <property type="entry name" value="HISTIDINOL DEHYDROGENASE HDH"/>
    <property type="match status" value="1"/>
</dbReference>
<protein>
    <submittedName>
        <fullName evidence="10">Histidinol dehydrogenase</fullName>
        <ecNumber evidence="10">1.1.1.23</ecNumber>
    </submittedName>
</protein>
<feature type="active site" description="Proton acceptor" evidence="6">
    <location>
        <position position="320"/>
    </location>
</feature>
<dbReference type="GO" id="GO:0004399">
    <property type="term" value="F:histidinol dehydrogenase activity"/>
    <property type="evidence" value="ECO:0007669"/>
    <property type="project" value="UniProtKB-EC"/>
</dbReference>
<feature type="binding site" evidence="8">
    <location>
        <position position="255"/>
    </location>
    <ligand>
        <name>Zn(2+)</name>
        <dbReference type="ChEBI" id="CHEBI:29105"/>
    </ligand>
</feature>
<dbReference type="RefSeq" id="WP_012868789.1">
    <property type="nucleotide sequence ID" value="NC_013522.1"/>
</dbReference>
<evidence type="ECO:0000256" key="6">
    <source>
        <dbReference type="PIRSR" id="PIRSR000099-1"/>
    </source>
</evidence>
<evidence type="ECO:0000256" key="7">
    <source>
        <dbReference type="PIRSR" id="PIRSR000099-3"/>
    </source>
</evidence>
<comment type="similarity">
    <text evidence="1 5 9">Belongs to the histidinol dehydrogenase family.</text>
</comment>
<dbReference type="Gene3D" id="3.40.50.1980">
    <property type="entry name" value="Nitrogenase molybdenum iron protein domain"/>
    <property type="match status" value="2"/>
</dbReference>
<dbReference type="InterPro" id="IPR001692">
    <property type="entry name" value="Histidinol_DH_CS"/>
</dbReference>
<dbReference type="KEGG" id="tai:Taci_0033"/>
<keyword evidence="3 8" id="KW-0862">Zinc</keyword>
<feature type="binding site" evidence="7">
    <location>
        <position position="413"/>
    </location>
    <ligand>
        <name>substrate</name>
    </ligand>
</feature>
<feature type="binding site" evidence="7">
    <location>
        <position position="231"/>
    </location>
    <ligand>
        <name>substrate</name>
    </ligand>
</feature>
<reference evidence="10 11" key="1">
    <citation type="journal article" date="2009" name="Stand. Genomic Sci.">
        <title>Complete genome sequence of Thermanaerovibrio acidaminovorans type strain (Su883).</title>
        <authorList>
            <person name="Chovatia M."/>
            <person name="Sikorski J."/>
            <person name="Schroder M."/>
            <person name="Lapidus A."/>
            <person name="Nolan M."/>
            <person name="Tice H."/>
            <person name="Glavina Del Rio T."/>
            <person name="Copeland A."/>
            <person name="Cheng J.F."/>
            <person name="Lucas S."/>
            <person name="Chen F."/>
            <person name="Bruce D."/>
            <person name="Goodwin L."/>
            <person name="Pitluck S."/>
            <person name="Ivanova N."/>
            <person name="Mavromatis K."/>
            <person name="Ovchinnikova G."/>
            <person name="Pati A."/>
            <person name="Chen A."/>
            <person name="Palaniappan K."/>
            <person name="Land M."/>
            <person name="Hauser L."/>
            <person name="Chang Y.J."/>
            <person name="Jeffries C.D."/>
            <person name="Chain P."/>
            <person name="Saunders E."/>
            <person name="Detter J.C."/>
            <person name="Brettin T."/>
            <person name="Rohde M."/>
            <person name="Goker M."/>
            <person name="Spring S."/>
            <person name="Bristow J."/>
            <person name="Markowitz V."/>
            <person name="Hugenholtz P."/>
            <person name="Kyrpides N.C."/>
            <person name="Klenk H.P."/>
            <person name="Eisen J.A."/>
        </authorList>
    </citation>
    <scope>NUCLEOTIDE SEQUENCE [LARGE SCALE GENOMIC DNA]</scope>
    <source>
        <strain evidence="11">ATCC 49978 / DSM 6589 / Su883</strain>
    </source>
</reference>
<dbReference type="HOGENOM" id="CLU_006732_3_3_0"/>
<feature type="binding site" evidence="8">
    <location>
        <position position="413"/>
    </location>
    <ligand>
        <name>Zn(2+)</name>
        <dbReference type="ChEBI" id="CHEBI:29105"/>
    </ligand>
</feature>
<dbReference type="OrthoDB" id="9805269at2"/>
<feature type="binding site" evidence="7">
    <location>
        <position position="354"/>
    </location>
    <ligand>
        <name>substrate</name>
    </ligand>
</feature>
<dbReference type="EC" id="1.1.1.23" evidence="10"/>
<keyword evidence="11" id="KW-1185">Reference proteome</keyword>
<comment type="cofactor">
    <cofactor evidence="8">
        <name>Zn(2+)</name>
        <dbReference type="ChEBI" id="CHEBI:29105"/>
    </cofactor>
    <text evidence="8">Binds 1 zinc ion per subunit.</text>
</comment>
<dbReference type="GO" id="GO:0000105">
    <property type="term" value="P:L-histidine biosynthetic process"/>
    <property type="evidence" value="ECO:0007669"/>
    <property type="project" value="InterPro"/>
</dbReference>
<evidence type="ECO:0000256" key="9">
    <source>
        <dbReference type="RuleBase" id="RU004175"/>
    </source>
</evidence>
<dbReference type="EMBL" id="CP001818">
    <property type="protein sequence ID" value="ACZ18273.1"/>
    <property type="molecule type" value="Genomic_DNA"/>
</dbReference>
<dbReference type="PATRIC" id="fig|525903.6.peg.36"/>
<evidence type="ECO:0000313" key="10">
    <source>
        <dbReference type="EMBL" id="ACZ18273.1"/>
    </source>
</evidence>
<feature type="binding site" evidence="7">
    <location>
        <position position="408"/>
    </location>
    <ligand>
        <name>substrate</name>
    </ligand>
</feature>
<feature type="binding site" evidence="7">
    <location>
        <position position="321"/>
    </location>
    <ligand>
        <name>substrate</name>
    </ligand>
</feature>
<gene>
    <name evidence="10" type="ordered locus">Taci_0033</name>
</gene>
<keyword evidence="2 8" id="KW-0479">Metal-binding</keyword>
<evidence type="ECO:0000256" key="1">
    <source>
        <dbReference type="ARBA" id="ARBA00010178"/>
    </source>
</evidence>
<evidence type="ECO:0000313" key="11">
    <source>
        <dbReference type="Proteomes" id="UP000002030"/>
    </source>
</evidence>
<dbReference type="EnsemblBacteria" id="ACZ18273">
    <property type="protein sequence ID" value="ACZ18273"/>
    <property type="gene ID" value="Taci_0033"/>
</dbReference>
<dbReference type="InterPro" id="IPR012131">
    <property type="entry name" value="Hstdl_DH"/>
</dbReference>
<evidence type="ECO:0000256" key="3">
    <source>
        <dbReference type="ARBA" id="ARBA00022833"/>
    </source>
</evidence>
<proteinExistence type="inferred from homology"/>
<evidence type="ECO:0000256" key="5">
    <source>
        <dbReference type="PIRNR" id="PIRNR000099"/>
    </source>
</evidence>
<sequence length="424" mass="45723">MKVLKSPRVKDRASSSDLYGVSHEVRRIIDWVVLHGDRAVLEGSRLHDRSSRDSILVPVEELQRAHRSMDPELLEAVRYAASNVETFAQRQKGALMPLEESEVRDGVYLGHRVVPVDSCGIYIPGGSYPLISTAVMLAVPARVAGVGRICACTPVRRGTNSPDPSVLGTLYELGVTEVYAAGGAYAVAAMAHGTESIPPVDVIVGPGNKYVTEAKRQCFGKVGIDFVAGPSEVLIIAQEGDPDFIAWDLLAQAEHDPDAKGVLVTTSPALARQVMDRVETILGEIVTSPVARSSWEDHGEVLAAEGMDEAVEFSNRMAPEHLELMVQDPDRWIPRLRNYGALFIGEHSAEVFGDYASGSNHTLPTAGASRYTGGLWVGTFLKVLTSQRVTREGARELARVSALLAQAEGLMAHRGAALARSRKG</sequence>
<dbReference type="CDD" id="cd06572">
    <property type="entry name" value="Histidinol_dh"/>
    <property type="match status" value="1"/>
</dbReference>
<feature type="active site" description="Proton acceptor" evidence="6">
    <location>
        <position position="321"/>
    </location>
</feature>
<evidence type="ECO:0000256" key="2">
    <source>
        <dbReference type="ARBA" id="ARBA00022723"/>
    </source>
</evidence>
<dbReference type="Proteomes" id="UP000002030">
    <property type="component" value="Chromosome"/>
</dbReference>
<dbReference type="eggNOG" id="COG0141">
    <property type="taxonomic scope" value="Bacteria"/>
</dbReference>
<evidence type="ECO:0000256" key="8">
    <source>
        <dbReference type="PIRSR" id="PIRSR000099-4"/>
    </source>
</evidence>
<organism evidence="10 11">
    <name type="scientific">Thermanaerovibrio acidaminovorans (strain ATCC 49978 / DSM 6589 / Su883)</name>
    <name type="common">Selenomonas acidaminovorans</name>
    <dbReference type="NCBI Taxonomy" id="525903"/>
    <lineage>
        <taxon>Bacteria</taxon>
        <taxon>Thermotogati</taxon>
        <taxon>Synergistota</taxon>
        <taxon>Synergistia</taxon>
        <taxon>Synergistales</taxon>
        <taxon>Synergistaceae</taxon>
        <taxon>Thermanaerovibrio</taxon>
    </lineage>
</organism>
<dbReference type="PRINTS" id="PR00083">
    <property type="entry name" value="HOLDHDRGNASE"/>
</dbReference>
<dbReference type="FunFam" id="3.40.50.1980:FF:000001">
    <property type="entry name" value="Histidinol dehydrogenase"/>
    <property type="match status" value="1"/>
</dbReference>
<dbReference type="PROSITE" id="PS00611">
    <property type="entry name" value="HISOL_DEHYDROGENASE"/>
    <property type="match status" value="1"/>
</dbReference>
<dbReference type="GO" id="GO:0005829">
    <property type="term" value="C:cytosol"/>
    <property type="evidence" value="ECO:0007669"/>
    <property type="project" value="TreeGrafter"/>
</dbReference>
<feature type="binding site" evidence="7">
    <location>
        <position position="255"/>
    </location>
    <ligand>
        <name>substrate</name>
    </ligand>
</feature>
<dbReference type="PANTHER" id="PTHR21256:SF2">
    <property type="entry name" value="HISTIDINE BIOSYNTHESIS TRIFUNCTIONAL PROTEIN"/>
    <property type="match status" value="1"/>
</dbReference>
<dbReference type="InterPro" id="IPR022695">
    <property type="entry name" value="Histidinol_DH_monofunct"/>
</dbReference>
<dbReference type="SUPFAM" id="SSF53720">
    <property type="entry name" value="ALDH-like"/>
    <property type="match status" value="1"/>
</dbReference>
<dbReference type="STRING" id="525903.Taci_0033"/>
<evidence type="ECO:0000256" key="4">
    <source>
        <dbReference type="ARBA" id="ARBA00023002"/>
    </source>
</evidence>
<dbReference type="NCBIfam" id="TIGR00069">
    <property type="entry name" value="hisD"/>
    <property type="match status" value="1"/>
</dbReference>
<accession>D1B7M0</accession>
<dbReference type="Gene3D" id="1.20.5.1300">
    <property type="match status" value="1"/>
</dbReference>
<dbReference type="PIRSF" id="PIRSF000099">
    <property type="entry name" value="Histidinol_dh"/>
    <property type="match status" value="1"/>
</dbReference>
<dbReference type="GO" id="GO:0046872">
    <property type="term" value="F:metal ion binding"/>
    <property type="evidence" value="ECO:0007669"/>
    <property type="project" value="UniProtKB-KW"/>
</dbReference>
<dbReference type="Pfam" id="PF00815">
    <property type="entry name" value="Histidinol_dh"/>
    <property type="match status" value="1"/>
</dbReference>